<feature type="region of interest" description="Disordered" evidence="1">
    <location>
        <begin position="24"/>
        <end position="44"/>
    </location>
</feature>
<reference evidence="2" key="1">
    <citation type="submission" date="2018-08" db="EMBL/GenBank/DDBJ databases">
        <title>Identification of Burkholderia cepacia strains that express a Burkholderia pseudomallei-like capsular polysaccharide.</title>
        <authorList>
            <person name="Burtnick M.N."/>
            <person name="Vongsouvath M."/>
            <person name="Newton P."/>
            <person name="Wuthiekanun V."/>
            <person name="Limmathurotsakul D."/>
            <person name="Brett P.J."/>
            <person name="Chantratita N."/>
            <person name="Dance D.A."/>
        </authorList>
    </citation>
    <scope>NUCLEOTIDE SEQUENCE</scope>
    <source>
        <strain evidence="2">SBXCC001</strain>
    </source>
</reference>
<name>A0AAW9CTY5_BURTH</name>
<dbReference type="Proteomes" id="UP001272137">
    <property type="component" value="Unassembled WGS sequence"/>
</dbReference>
<comment type="caution">
    <text evidence="2">The sequence shown here is derived from an EMBL/GenBank/DDBJ whole genome shotgun (WGS) entry which is preliminary data.</text>
</comment>
<gene>
    <name evidence="2" type="ORF">C7S16_4655</name>
</gene>
<dbReference type="AlphaFoldDB" id="A0AAW9CTY5"/>
<organism evidence="2 3">
    <name type="scientific">Burkholderia thailandensis</name>
    <dbReference type="NCBI Taxonomy" id="57975"/>
    <lineage>
        <taxon>Bacteria</taxon>
        <taxon>Pseudomonadati</taxon>
        <taxon>Pseudomonadota</taxon>
        <taxon>Betaproteobacteria</taxon>
        <taxon>Burkholderiales</taxon>
        <taxon>Burkholderiaceae</taxon>
        <taxon>Burkholderia</taxon>
        <taxon>pseudomallei group</taxon>
    </lineage>
</organism>
<sequence>MLRDASSVREPVLVARQFVAREHGAPRPHGAGYRASCPSGRSAARGGCAFPVRHA</sequence>
<protein>
    <submittedName>
        <fullName evidence="2">Uncharacterized protein</fullName>
    </submittedName>
</protein>
<evidence type="ECO:0000256" key="1">
    <source>
        <dbReference type="SAM" id="MobiDB-lite"/>
    </source>
</evidence>
<evidence type="ECO:0000313" key="2">
    <source>
        <dbReference type="EMBL" id="MDW9252287.1"/>
    </source>
</evidence>
<proteinExistence type="predicted"/>
<evidence type="ECO:0000313" key="3">
    <source>
        <dbReference type="Proteomes" id="UP001272137"/>
    </source>
</evidence>
<dbReference type="EMBL" id="QXCT01000001">
    <property type="protein sequence ID" value="MDW9252287.1"/>
    <property type="molecule type" value="Genomic_DNA"/>
</dbReference>
<accession>A0AAW9CTY5</accession>